<gene>
    <name evidence="2" type="ORF">KI659_08725</name>
</gene>
<protein>
    <submittedName>
        <fullName evidence="2">Uncharacterized protein</fullName>
    </submittedName>
</protein>
<evidence type="ECO:0000313" key="2">
    <source>
        <dbReference type="EMBL" id="MBS9524095.1"/>
    </source>
</evidence>
<keyword evidence="3" id="KW-1185">Reference proteome</keyword>
<evidence type="ECO:0000313" key="3">
    <source>
        <dbReference type="Proteomes" id="UP001319104"/>
    </source>
</evidence>
<dbReference type="EMBL" id="JAHCMY010000003">
    <property type="protein sequence ID" value="MBS9524095.1"/>
    <property type="molecule type" value="Genomic_DNA"/>
</dbReference>
<dbReference type="AlphaFoldDB" id="A0AAP2CHU5"/>
<keyword evidence="1" id="KW-0732">Signal</keyword>
<dbReference type="Proteomes" id="UP001319104">
    <property type="component" value="Unassembled WGS sequence"/>
</dbReference>
<reference evidence="2 3" key="1">
    <citation type="submission" date="2021-05" db="EMBL/GenBank/DDBJ databases">
        <authorList>
            <person name="Zhang Z.D."/>
            <person name="Osman G."/>
        </authorList>
    </citation>
    <scope>NUCLEOTIDE SEQUENCE [LARGE SCALE GENOMIC DNA]</scope>
    <source>
        <strain evidence="2 3">KCTC 32217</strain>
    </source>
</reference>
<sequence>MKKALFSFLIFISFVTQAFCQTEGLQKTIRATNIQETLINRPNFVGGNMVYGIPDEPKRVLGNFYLDPKWNKSTLMLYKNDQILTDHLVRYNIESHQFEAIAPNSDQVKTIPGLRVHNLVWIDSVHQVPRYFVNGMEFLDQGVPISGFFEILVDGELPLVRRTVTTLKRANYNTALMIGNKDDEIKKKNIYYFVKDKQVLEVPRKKKKLLKIFDDKEQEVEGFIDANRINLGENNGLYKVFSFYNSLYEGYEPLWPEATE</sequence>
<evidence type="ECO:0000256" key="1">
    <source>
        <dbReference type="SAM" id="SignalP"/>
    </source>
</evidence>
<feature type="signal peptide" evidence="1">
    <location>
        <begin position="1"/>
        <end position="18"/>
    </location>
</feature>
<organism evidence="2 3">
    <name type="scientific">Litoribacter ruber</name>
    <dbReference type="NCBI Taxonomy" id="702568"/>
    <lineage>
        <taxon>Bacteria</taxon>
        <taxon>Pseudomonadati</taxon>
        <taxon>Bacteroidota</taxon>
        <taxon>Cytophagia</taxon>
        <taxon>Cytophagales</taxon>
        <taxon>Cyclobacteriaceae</taxon>
        <taxon>Litoribacter</taxon>
    </lineage>
</organism>
<proteinExistence type="predicted"/>
<comment type="caution">
    <text evidence="2">The sequence shown here is derived from an EMBL/GenBank/DDBJ whole genome shotgun (WGS) entry which is preliminary data.</text>
</comment>
<dbReference type="RefSeq" id="WP_213944945.1">
    <property type="nucleotide sequence ID" value="NZ_JAHCMY010000003.1"/>
</dbReference>
<accession>A0AAP2CHU5</accession>
<name>A0AAP2CHU5_9BACT</name>
<feature type="chain" id="PRO_5042922736" evidence="1">
    <location>
        <begin position="19"/>
        <end position="260"/>
    </location>
</feature>